<sequence>MNVMVLGDSDIICAIICAYVNWIIYPNMISEWHNLGHIRI</sequence>
<proteinExistence type="predicted"/>
<organism evidence="1">
    <name type="scientific">Rhizophora mucronata</name>
    <name type="common">Asiatic mangrove</name>
    <dbReference type="NCBI Taxonomy" id="61149"/>
    <lineage>
        <taxon>Eukaryota</taxon>
        <taxon>Viridiplantae</taxon>
        <taxon>Streptophyta</taxon>
        <taxon>Embryophyta</taxon>
        <taxon>Tracheophyta</taxon>
        <taxon>Spermatophyta</taxon>
        <taxon>Magnoliopsida</taxon>
        <taxon>eudicotyledons</taxon>
        <taxon>Gunneridae</taxon>
        <taxon>Pentapetalae</taxon>
        <taxon>rosids</taxon>
        <taxon>fabids</taxon>
        <taxon>Malpighiales</taxon>
        <taxon>Rhizophoraceae</taxon>
        <taxon>Rhizophora</taxon>
    </lineage>
</organism>
<protein>
    <submittedName>
        <fullName evidence="1">Uncharacterized protein</fullName>
    </submittedName>
</protein>
<dbReference type="AlphaFoldDB" id="A0A2P2IT33"/>
<accession>A0A2P2IT33</accession>
<evidence type="ECO:0000313" key="1">
    <source>
        <dbReference type="EMBL" id="MBW84358.1"/>
    </source>
</evidence>
<reference evidence="1" key="1">
    <citation type="submission" date="2018-02" db="EMBL/GenBank/DDBJ databases">
        <title>Rhizophora mucronata_Transcriptome.</title>
        <authorList>
            <person name="Meera S.P."/>
            <person name="Sreeshan A."/>
            <person name="Augustine A."/>
        </authorList>
    </citation>
    <scope>NUCLEOTIDE SEQUENCE</scope>
    <source>
        <tissue evidence="1">Leaf</tissue>
    </source>
</reference>
<name>A0A2P2IT33_RHIMU</name>
<dbReference type="EMBL" id="GGEC01003875">
    <property type="protein sequence ID" value="MBW84358.1"/>
    <property type="molecule type" value="Transcribed_RNA"/>
</dbReference>